<dbReference type="Proteomes" id="UP000006657">
    <property type="component" value="Chromosome"/>
</dbReference>
<organism evidence="1 2">
    <name type="scientific">Odoribacter splanchnicus (strain ATCC 29572 / DSM 20712 / CIP 104287 / JCM 15291 / NCTC 10825 / 1651/6)</name>
    <name type="common">Bacteroides splanchnicus</name>
    <dbReference type="NCBI Taxonomy" id="709991"/>
    <lineage>
        <taxon>Bacteria</taxon>
        <taxon>Pseudomonadati</taxon>
        <taxon>Bacteroidota</taxon>
        <taxon>Bacteroidia</taxon>
        <taxon>Bacteroidales</taxon>
        <taxon>Odoribacteraceae</taxon>
        <taxon>Odoribacter</taxon>
    </lineage>
</organism>
<dbReference type="OrthoDB" id="8961589at2"/>
<proteinExistence type="predicted"/>
<reference evidence="1 2" key="1">
    <citation type="journal article" date="2011" name="Stand. Genomic Sci.">
        <title>Complete genome sequence of Odoribacter splanchnicus type strain (1651/6).</title>
        <authorList>
            <consortium name="US DOE Joint Genome Institute (JGI-PGF)"/>
            <person name="Goker M."/>
            <person name="Gronow S."/>
            <person name="Zeytun A."/>
            <person name="Nolan M."/>
            <person name="Lucas S."/>
            <person name="Lapidus A."/>
            <person name="Hammon N."/>
            <person name="Deshpande S."/>
            <person name="Cheng J.F."/>
            <person name="Pitluck S."/>
            <person name="Liolios K."/>
            <person name="Pagani I."/>
            <person name="Ivanova N."/>
            <person name="Mavromatis K."/>
            <person name="Ovchinikova G."/>
            <person name="Pati A."/>
            <person name="Tapia R."/>
            <person name="Han C."/>
            <person name="Goodwin L."/>
            <person name="Chen A."/>
            <person name="Palaniappan K."/>
            <person name="Land M."/>
            <person name="Hauser L."/>
            <person name="Jeffries C.D."/>
            <person name="Brambilla E.M."/>
            <person name="Rohde M."/>
            <person name="Detter J.C."/>
            <person name="Woyke T."/>
            <person name="Bristow J."/>
            <person name="Markowitz V."/>
            <person name="Hugenholtz P."/>
            <person name="Eisen J.A."/>
            <person name="Kyrpides N.C."/>
            <person name="Klenk H.P."/>
        </authorList>
    </citation>
    <scope>NUCLEOTIDE SEQUENCE [LARGE SCALE GENOMIC DNA]</scope>
    <source>
        <strain evidence="2">ATCC 29572 / DSM 20712 / JCM 15291 / NCTC 10825 / 1651/6</strain>
    </source>
</reference>
<sequence length="162" mass="19170">MGVSVYALKIKQFICKEYDSNLDDNENARCIFSLDFKPIIHLSQFPEGYYDTQFLNAPDFDMGYGGYNHFRQKICLMVHGVTPDDIWDNIDKWLGKPFIEFINFADNEGSFDFVIAEKLYKNFSDFKEKAEKELPADLYRRYCDYMEILKVVYENKGVIYYS</sequence>
<dbReference type="HOGENOM" id="CLU_1657365_0_0_10"/>
<keyword evidence="2" id="KW-1185">Reference proteome</keyword>
<dbReference type="GeneID" id="61275822"/>
<gene>
    <name evidence="1" type="ordered locus">Odosp_2596</name>
</gene>
<dbReference type="STRING" id="709991.Odosp_2596"/>
<accession>F9Z3C7</accession>
<dbReference type="EMBL" id="CP002544">
    <property type="protein sequence ID" value="ADY33576.1"/>
    <property type="molecule type" value="Genomic_DNA"/>
</dbReference>
<dbReference type="eggNOG" id="ENOG502ZI6H">
    <property type="taxonomic scope" value="Bacteria"/>
</dbReference>
<evidence type="ECO:0000313" key="1">
    <source>
        <dbReference type="EMBL" id="ADY33576.1"/>
    </source>
</evidence>
<dbReference type="BioCyc" id="OSPL709991:G1GRN-2642-MONOMER"/>
<dbReference type="PaxDb" id="709991-Odosp_2596"/>
<dbReference type="KEGG" id="osp:Odosp_2596"/>
<protein>
    <submittedName>
        <fullName evidence="1">Uncharacterized protein</fullName>
    </submittedName>
</protein>
<evidence type="ECO:0000313" key="2">
    <source>
        <dbReference type="Proteomes" id="UP000006657"/>
    </source>
</evidence>
<name>F9Z3C7_ODOSD</name>
<dbReference type="RefSeq" id="WP_013612769.1">
    <property type="nucleotide sequence ID" value="NC_015160.1"/>
</dbReference>
<dbReference type="AlphaFoldDB" id="F9Z3C7"/>